<feature type="region of interest" description="Disordered" evidence="9">
    <location>
        <begin position="1948"/>
        <end position="1981"/>
    </location>
</feature>
<feature type="compositionally biased region" description="Basic and acidic residues" evidence="9">
    <location>
        <begin position="1738"/>
        <end position="1765"/>
    </location>
</feature>
<evidence type="ECO:0000256" key="1">
    <source>
        <dbReference type="ARBA" id="ARBA00004141"/>
    </source>
</evidence>
<dbReference type="GO" id="GO:0005249">
    <property type="term" value="F:voltage-gated potassium channel activity"/>
    <property type="evidence" value="ECO:0007669"/>
    <property type="project" value="InterPro"/>
</dbReference>
<dbReference type="eggNOG" id="KOG0498">
    <property type="taxonomic scope" value="Eukaryota"/>
</dbReference>
<dbReference type="GO" id="GO:0016020">
    <property type="term" value="C:membrane"/>
    <property type="evidence" value="ECO:0007669"/>
    <property type="project" value="UniProtKB-SubCell"/>
</dbReference>
<feature type="compositionally biased region" description="Polar residues" evidence="9">
    <location>
        <begin position="1018"/>
        <end position="1028"/>
    </location>
</feature>
<feature type="region of interest" description="Disordered" evidence="9">
    <location>
        <begin position="2123"/>
        <end position="2142"/>
    </location>
</feature>
<protein>
    <submittedName>
        <fullName evidence="12">Cation channel family protein</fullName>
    </submittedName>
</protein>
<feature type="region of interest" description="Disordered" evidence="9">
    <location>
        <begin position="194"/>
        <end position="257"/>
    </location>
</feature>
<reference evidence="13" key="1">
    <citation type="journal article" date="2006" name="PLoS Biol.">
        <title>Macronuclear genome sequence of the ciliate Tetrahymena thermophila, a model eukaryote.</title>
        <authorList>
            <person name="Eisen J.A."/>
            <person name="Coyne R.S."/>
            <person name="Wu M."/>
            <person name="Wu D."/>
            <person name="Thiagarajan M."/>
            <person name="Wortman J.R."/>
            <person name="Badger J.H."/>
            <person name="Ren Q."/>
            <person name="Amedeo P."/>
            <person name="Jones K.M."/>
            <person name="Tallon L.J."/>
            <person name="Delcher A.L."/>
            <person name="Salzberg S.L."/>
            <person name="Silva J.C."/>
            <person name="Haas B.J."/>
            <person name="Majoros W.H."/>
            <person name="Farzad M."/>
            <person name="Carlton J.M."/>
            <person name="Smith R.K. Jr."/>
            <person name="Garg J."/>
            <person name="Pearlman R.E."/>
            <person name="Karrer K.M."/>
            <person name="Sun L."/>
            <person name="Manning G."/>
            <person name="Elde N.C."/>
            <person name="Turkewitz A.P."/>
            <person name="Asai D.J."/>
            <person name="Wilkes D.E."/>
            <person name="Wang Y."/>
            <person name="Cai H."/>
            <person name="Collins K."/>
            <person name="Stewart B.A."/>
            <person name="Lee S.R."/>
            <person name="Wilamowska K."/>
            <person name="Weinberg Z."/>
            <person name="Ruzzo W.L."/>
            <person name="Wloga D."/>
            <person name="Gaertig J."/>
            <person name="Frankel J."/>
            <person name="Tsao C.-C."/>
            <person name="Gorovsky M.A."/>
            <person name="Keeling P.J."/>
            <person name="Waller R.F."/>
            <person name="Patron N.J."/>
            <person name="Cherry J.M."/>
            <person name="Stover N.A."/>
            <person name="Krieger C.J."/>
            <person name="del Toro C."/>
            <person name="Ryder H.F."/>
            <person name="Williamson S.C."/>
            <person name="Barbeau R.A."/>
            <person name="Hamilton E.P."/>
            <person name="Orias E."/>
        </authorList>
    </citation>
    <scope>NUCLEOTIDE SEQUENCE [LARGE SCALE GENOMIC DNA]</scope>
    <source>
        <strain evidence="13">SB210</strain>
    </source>
</reference>
<dbReference type="CDD" id="cd00038">
    <property type="entry name" value="CAP_ED"/>
    <property type="match status" value="1"/>
</dbReference>
<keyword evidence="13" id="KW-1185">Reference proteome</keyword>
<gene>
    <name evidence="12" type="ORF">TTHERM_00264740</name>
</gene>
<feature type="transmembrane region" description="Helical" evidence="10">
    <location>
        <begin position="595"/>
        <end position="615"/>
    </location>
</feature>
<feature type="compositionally biased region" description="Basic residues" evidence="9">
    <location>
        <begin position="126"/>
        <end position="136"/>
    </location>
</feature>
<evidence type="ECO:0000256" key="4">
    <source>
        <dbReference type="ARBA" id="ARBA00022989"/>
    </source>
</evidence>
<dbReference type="PRINTS" id="PR01463">
    <property type="entry name" value="EAGCHANLFMLY"/>
</dbReference>
<dbReference type="InterPro" id="IPR003938">
    <property type="entry name" value="K_chnl_volt-dep_EAG/ELK/ERG"/>
</dbReference>
<sequence>MDGSSKEILLNNKDFNNSSIFQSNGGGIQLKVADKQQEGRQHFINIIAPPLIPDEQAEKKDNQNKQTIDQQNEKQIQGTMQTPIDLNEKQISPSNQSDSNKLLINPSQPRRRSLFGLQYDKEVKEKKKKRNSKKKVTYQSTNSKKDRKRSTLVKDDDFRVDDTNGSKSRRKLTNNILEQQLKRQQTLLAEAKVEQNENENYQDRDQDASRGQNKKKSNKSISQSNQNLTSTNQNENTNDLASKKSVQLKQTSKTQNPYDDFTLEDLKILQDTIQINRQELEKELTEIQQQKQIKKQITLQPQVARKWEKVKNQLMAFTMMRKIFNDIKKYGTSMQALSISDQVIEKCRDLLEKKQEEKQIRKCLFYPESFILNVWASIIFLLYCFTAIYNPYQIFFKPNDEIINNSIDVQTVNYSLDFLFLLDIIVKMNTAVITSAGEIIENRKQIIIRYIKGSFFFDLLLVIPFQILGILFPVLDQQIIKTQSYNKIFRIIRVPFLMSQISLDQKIFDYFKIQTTIQRLIRFFFAVAFSIHIVGCLWVFVARIQYYDRNTWINENDIQLSDSTKVYLFSIYWCLQTLATVGFGDIHASNNAEIVFSISWMIIGVGFYSFAIGQISKMFTNSENRKQKLTNSIYIMDEFCTQTNLPKHIKDKIRKALQYSTNKSLLSSTEKEDFFDSIPTKLKTNLAQGMFKGMITEVPFLKNKDSFFLANLLPMLQPLKLSKGDYVYKKDSYPNLVYFIIDGKVNFLIGPNDMVFKSFLAGSYFGEIEIFHQCLRLFNVRCESSCEFLTLDRDYFGELMDKFPQVEQEMFEMVQLRQELMNQSLQKIEMLLPLKETDNFWKNAQMKSFAEILNHRRTHSFLNQEENNYSKSLNIQLDDQKNNQFINSNFKSNLNTLSPLYAMQANQDVDKKFSENQNISTSQSPILPEVAQLTAHEAQNKKVFSYENTAHNQNPLSKINENINGQQKGQPSIERVESLTSIGQQQFDEVNPKSITIFKKSKIEYNQQASGGSSASSRININNDSPSQSNLPVVQSTMSLKNNNLVLNVFNEKQEPMLVEVYEEEVQQTKLLQSTSTSSMKNLNEPQVHSENENALLDRNNSIKSQGNIKKIQQKYGVSTLDRIEEKNSHIDQENLSNSYITNEIVPSFTSFSMKNEGNYEVNLEKKQSLSRNLANQRRSSLGTQFLTQNSIKQINQNNELDLSVGSIKQKQKDKSNQQDVKNHHQLQEKSDSNVLLIQLKKDSIIENANLLDELLMNDSLNQNNQKQKSQSFLDVNKDFLQQDSIKNKNLLKKQETIQKNNNQEMNKKDQENTNDFTEKIVSISQQTTQQIPQKQSEISEQSIKNFSNFSEAILLKKSDSLNYNITDSQKLAISEDQSFKINISDDNNQEQKLSQQKQSNQNSQSNSKLLNRRQDTLKLQESNEEEEHTSNKNIIFSDRLDKIYNNVNKSITSINLKVQKLSRKETLSVTSSKNKSLQEMVMIETSPEQTPVNKRTKISFQTRVSKPTQITQNSFHTLVLDKPQNELQVNRRNNFQRFQKTQTVINTDSDEDKKLDLKNLRQTKTITNFADIGGINETDAEEPIKNNQSNKNDFDIQSLHHLSKNEFVSPQSNPESPPQIYNNIEDLDLLDTNIKEKNKEVPNEKALERKRKKIEFVSKKTKTKDMKQQQKENNSKNLKIKISNKKESKERKKKNNFISKFNTSYEADSQDQKKHIEKETQQNKKQKTKKKKSKAKKISEENNQKFVDDKHQLDKENKEHEKKSLNNITIHTEHTSKNRSLNSLNINDMMKHIVHEDDDHHFHIERIMKTRQIYGKLTSSKDFDSSEKRNRQNDGDVSSSSSSTRKNKNNHDNKEPKLKLPNLEMLRRERRLKKSQTNQFEDRIRLLKKMGSIQISPNSPQVEKYKMSYSQSILSPIMNKNSNIDNLKNKNIQNISFSDMVQSINSKPQSVDKIQEKEGNKSEKQAKLNISKHGGRNQFSDSDAIKKKVKKITKAAVDKKENQRMEKTKEDQMKNKYHQKEIKTLKQNVSKISHKLDSITYQYENIINLVSTLTTKLKIVQRQQQQEEEEKIKNQQINNKKMPIIINRINKSPLSLKEMDDIDKILDDLHVLSHKDVLNPLTMRRRKSSSDSQSQEFSDKKQNFLSKIDQKGIKDFILEN</sequence>
<feature type="region of interest" description="Disordered" evidence="9">
    <location>
        <begin position="1822"/>
        <end position="1863"/>
    </location>
</feature>
<evidence type="ECO:0000313" key="12">
    <source>
        <dbReference type="EMBL" id="EAR88879.2"/>
    </source>
</evidence>
<keyword evidence="6 10" id="KW-0472">Membrane</keyword>
<dbReference type="Pfam" id="PF00520">
    <property type="entry name" value="Ion_trans"/>
    <property type="match status" value="1"/>
</dbReference>
<evidence type="ECO:0000313" key="13">
    <source>
        <dbReference type="Proteomes" id="UP000009168"/>
    </source>
</evidence>
<feature type="compositionally biased region" description="Basic and acidic residues" evidence="9">
    <location>
        <begin position="1711"/>
        <end position="1723"/>
    </location>
</feature>
<dbReference type="Gene3D" id="2.60.120.10">
    <property type="entry name" value="Jelly Rolls"/>
    <property type="match status" value="1"/>
</dbReference>
<keyword evidence="2" id="KW-0813">Transport</keyword>
<dbReference type="RefSeq" id="XP_001009124.2">
    <property type="nucleotide sequence ID" value="XM_001009124.2"/>
</dbReference>
<dbReference type="SMART" id="SM00100">
    <property type="entry name" value="cNMP"/>
    <property type="match status" value="1"/>
</dbReference>
<feature type="compositionally biased region" description="Polar residues" evidence="9">
    <location>
        <begin position="244"/>
        <end position="257"/>
    </location>
</feature>
<feature type="compositionally biased region" description="Polar residues" evidence="9">
    <location>
        <begin position="64"/>
        <end position="75"/>
    </location>
</feature>
<feature type="transmembrane region" description="Helical" evidence="10">
    <location>
        <begin position="455"/>
        <end position="475"/>
    </location>
</feature>
<feature type="coiled-coil region" evidence="8">
    <location>
        <begin position="263"/>
        <end position="297"/>
    </location>
</feature>
<feature type="transmembrane region" description="Helical" evidence="10">
    <location>
        <begin position="370"/>
        <end position="392"/>
    </location>
</feature>
<dbReference type="SUPFAM" id="SSF51206">
    <property type="entry name" value="cAMP-binding domain-like"/>
    <property type="match status" value="1"/>
</dbReference>
<keyword evidence="4 10" id="KW-1133">Transmembrane helix</keyword>
<dbReference type="PANTHER" id="PTHR47823">
    <property type="entry name" value="ION_TRANS DOMAIN-CONTAINING PROTEIN"/>
    <property type="match status" value="1"/>
</dbReference>
<dbReference type="InterPro" id="IPR014710">
    <property type="entry name" value="RmlC-like_jellyroll"/>
</dbReference>
<feature type="compositionally biased region" description="Basic and acidic residues" evidence="9">
    <location>
        <begin position="1658"/>
        <end position="1675"/>
    </location>
</feature>
<feature type="compositionally biased region" description="Basic and acidic residues" evidence="9">
    <location>
        <begin position="152"/>
        <end position="164"/>
    </location>
</feature>
<feature type="compositionally biased region" description="Basic and acidic residues" evidence="9">
    <location>
        <begin position="1954"/>
        <end position="1967"/>
    </location>
</feature>
<dbReference type="PROSITE" id="PS50042">
    <property type="entry name" value="CNMP_BINDING_3"/>
    <property type="match status" value="1"/>
</dbReference>
<dbReference type="SUPFAM" id="SSF81324">
    <property type="entry name" value="Voltage-gated potassium channels"/>
    <property type="match status" value="1"/>
</dbReference>
<dbReference type="Gene3D" id="1.10.287.70">
    <property type="match status" value="1"/>
</dbReference>
<feature type="transmembrane region" description="Helical" evidence="10">
    <location>
        <begin position="523"/>
        <end position="546"/>
    </location>
</feature>
<evidence type="ECO:0000256" key="8">
    <source>
        <dbReference type="SAM" id="Coils"/>
    </source>
</evidence>
<name>Q22U08_TETTS</name>
<organism evidence="12 13">
    <name type="scientific">Tetrahymena thermophila (strain SB210)</name>
    <dbReference type="NCBI Taxonomy" id="312017"/>
    <lineage>
        <taxon>Eukaryota</taxon>
        <taxon>Sar</taxon>
        <taxon>Alveolata</taxon>
        <taxon>Ciliophora</taxon>
        <taxon>Intramacronucleata</taxon>
        <taxon>Oligohymenophorea</taxon>
        <taxon>Hymenostomatida</taxon>
        <taxon>Tetrahymenina</taxon>
        <taxon>Tetrahymenidae</taxon>
        <taxon>Tetrahymena</taxon>
    </lineage>
</organism>
<keyword evidence="5" id="KW-0406">Ion transport</keyword>
<feature type="compositionally biased region" description="Low complexity" evidence="9">
    <location>
        <begin position="219"/>
        <end position="238"/>
    </location>
</feature>
<evidence type="ECO:0000256" key="5">
    <source>
        <dbReference type="ARBA" id="ARBA00023065"/>
    </source>
</evidence>
<dbReference type="Proteomes" id="UP000009168">
    <property type="component" value="Unassembled WGS sequence"/>
</dbReference>
<proteinExistence type="predicted"/>
<evidence type="ECO:0000256" key="7">
    <source>
        <dbReference type="ARBA" id="ARBA00023303"/>
    </source>
</evidence>
<dbReference type="InParanoid" id="Q22U08"/>
<dbReference type="InterPro" id="IPR000595">
    <property type="entry name" value="cNMP-bd_dom"/>
</dbReference>
<feature type="region of interest" description="Disordered" evidence="9">
    <location>
        <begin position="1658"/>
        <end position="1777"/>
    </location>
</feature>
<evidence type="ECO:0000256" key="9">
    <source>
        <dbReference type="SAM" id="MobiDB-lite"/>
    </source>
</evidence>
<dbReference type="EMBL" id="GG662830">
    <property type="protein sequence ID" value="EAR88879.2"/>
    <property type="molecule type" value="Genomic_DNA"/>
</dbReference>
<feature type="region of interest" description="Disordered" evidence="9">
    <location>
        <begin position="1009"/>
        <end position="1028"/>
    </location>
</feature>
<feature type="region of interest" description="Disordered" evidence="9">
    <location>
        <begin position="1389"/>
        <end position="1412"/>
    </location>
</feature>
<feature type="compositionally biased region" description="Basic and acidic residues" evidence="9">
    <location>
        <begin position="1850"/>
        <end position="1859"/>
    </location>
</feature>
<feature type="region of interest" description="Disordered" evidence="9">
    <location>
        <begin position="89"/>
        <end position="175"/>
    </location>
</feature>
<dbReference type="HOGENOM" id="CLU_231852_0_0_1"/>
<feature type="compositionally biased region" description="Low complexity" evidence="9">
    <location>
        <begin position="1391"/>
        <end position="1410"/>
    </location>
</feature>
<dbReference type="PANTHER" id="PTHR47823:SF9">
    <property type="entry name" value="CHROMOSOME UNDETERMINED SCAFFOLD_10, WHOLE GENOME SHOTGUN SEQUENCE"/>
    <property type="match status" value="1"/>
</dbReference>
<evidence type="ECO:0000259" key="11">
    <source>
        <dbReference type="PROSITE" id="PS50042"/>
    </source>
</evidence>
<dbReference type="InterPro" id="IPR018490">
    <property type="entry name" value="cNMP-bd_dom_sf"/>
</dbReference>
<keyword evidence="3 10" id="KW-0812">Transmembrane</keyword>
<feature type="compositionally biased region" description="Basic residues" evidence="9">
    <location>
        <begin position="1725"/>
        <end position="1737"/>
    </location>
</feature>
<feature type="compositionally biased region" description="Basic and acidic residues" evidence="9">
    <location>
        <begin position="1822"/>
        <end position="1835"/>
    </location>
</feature>
<comment type="subcellular location">
    <subcellularLocation>
        <location evidence="1">Membrane</location>
        <topology evidence="1">Multi-pass membrane protein</topology>
    </subcellularLocation>
</comment>
<dbReference type="OrthoDB" id="417811at2759"/>
<dbReference type="Pfam" id="PF00027">
    <property type="entry name" value="cNMP_binding"/>
    <property type="match status" value="1"/>
</dbReference>
<feature type="domain" description="Cyclic nucleotide-binding" evidence="11">
    <location>
        <begin position="700"/>
        <end position="817"/>
    </location>
</feature>
<feature type="compositionally biased region" description="Polar residues" evidence="9">
    <location>
        <begin position="1698"/>
        <end position="1708"/>
    </location>
</feature>
<feature type="coiled-coil region" evidence="8">
    <location>
        <begin position="2051"/>
        <end position="2081"/>
    </location>
</feature>
<evidence type="ECO:0000256" key="10">
    <source>
        <dbReference type="SAM" id="Phobius"/>
    </source>
</evidence>
<dbReference type="KEGG" id="tet:TTHERM_00264740"/>
<dbReference type="InterPro" id="IPR005821">
    <property type="entry name" value="Ion_trans_dom"/>
</dbReference>
<evidence type="ECO:0000256" key="6">
    <source>
        <dbReference type="ARBA" id="ARBA00023136"/>
    </source>
</evidence>
<keyword evidence="8" id="KW-0175">Coiled coil</keyword>
<feature type="compositionally biased region" description="Polar residues" evidence="9">
    <location>
        <begin position="89"/>
        <end position="108"/>
    </location>
</feature>
<feature type="compositionally biased region" description="Basic and acidic residues" evidence="9">
    <location>
        <begin position="194"/>
        <end position="208"/>
    </location>
</feature>
<dbReference type="GeneID" id="7826099"/>
<accession>Q22U08</accession>
<keyword evidence="7" id="KW-0407">Ion channel</keyword>
<evidence type="ECO:0000256" key="2">
    <source>
        <dbReference type="ARBA" id="ARBA00022448"/>
    </source>
</evidence>
<feature type="region of interest" description="Disordered" evidence="9">
    <location>
        <begin position="49"/>
        <end position="75"/>
    </location>
</feature>
<evidence type="ECO:0000256" key="3">
    <source>
        <dbReference type="ARBA" id="ARBA00022692"/>
    </source>
</evidence>